<dbReference type="Pfam" id="PF03872">
    <property type="entry name" value="RseA_N"/>
    <property type="match status" value="1"/>
</dbReference>
<dbReference type="Gene3D" id="3.30.200.100">
    <property type="entry name" value="MucB/RseB, C-terminal domain"/>
    <property type="match status" value="1"/>
</dbReference>
<dbReference type="Proteomes" id="UP001589628">
    <property type="component" value="Unassembled WGS sequence"/>
</dbReference>
<dbReference type="RefSeq" id="WP_027313974.1">
    <property type="nucleotide sequence ID" value="NZ_JBHLZN010000001.1"/>
</dbReference>
<organism evidence="3 4">
    <name type="scientific">Balneatrix alpica</name>
    <dbReference type="NCBI Taxonomy" id="75684"/>
    <lineage>
        <taxon>Bacteria</taxon>
        <taxon>Pseudomonadati</taxon>
        <taxon>Pseudomonadota</taxon>
        <taxon>Gammaproteobacteria</taxon>
        <taxon>Oceanospirillales</taxon>
        <taxon>Balneatrichaceae</taxon>
        <taxon>Balneatrix</taxon>
    </lineage>
</organism>
<evidence type="ECO:0000313" key="3">
    <source>
        <dbReference type="EMBL" id="MFB9885931.1"/>
    </source>
</evidence>
<keyword evidence="4" id="KW-1185">Reference proteome</keyword>
<evidence type="ECO:0000259" key="2">
    <source>
        <dbReference type="Pfam" id="PF03872"/>
    </source>
</evidence>
<evidence type="ECO:0000313" key="4">
    <source>
        <dbReference type="Proteomes" id="UP001589628"/>
    </source>
</evidence>
<name>A0ABV5ZCL1_9GAMM</name>
<evidence type="ECO:0000256" key="1">
    <source>
        <dbReference type="SAM" id="Phobius"/>
    </source>
</evidence>
<dbReference type="SUPFAM" id="SSF89069">
    <property type="entry name" value="N-terminal, cytoplasmic domain of anti-sigmaE factor RseA"/>
    <property type="match status" value="1"/>
</dbReference>
<gene>
    <name evidence="3" type="ORF">ACFFLH_05875</name>
</gene>
<proteinExistence type="predicted"/>
<dbReference type="CDD" id="cd16328">
    <property type="entry name" value="RseA_N"/>
    <property type="match status" value="1"/>
</dbReference>
<keyword evidence="1" id="KW-1133">Transmembrane helix</keyword>
<dbReference type="Gene3D" id="1.10.10.880">
    <property type="entry name" value="Anti sigma-E protein RseA, N-terminal domain"/>
    <property type="match status" value="1"/>
</dbReference>
<feature type="domain" description="Anti sigma-E protein RseA N-terminal" evidence="2">
    <location>
        <begin position="5"/>
        <end position="78"/>
    </location>
</feature>
<dbReference type="InterPro" id="IPR005572">
    <property type="entry name" value="Anti-sigma_E_RseA_N"/>
</dbReference>
<dbReference type="InterPro" id="IPR036147">
    <property type="entry name" value="Anti-sigma_E_RseA_N_sf"/>
</dbReference>
<reference evidence="3 4" key="1">
    <citation type="submission" date="2024-09" db="EMBL/GenBank/DDBJ databases">
        <authorList>
            <person name="Sun Q."/>
            <person name="Mori K."/>
        </authorList>
    </citation>
    <scope>NUCLEOTIDE SEQUENCE [LARGE SCALE GENOMIC DNA]</scope>
    <source>
        <strain evidence="3 4">ATCC 51285</strain>
    </source>
</reference>
<sequence length="271" mass="30392">MSETQREQLSALFDGELDELGVKRVLAQHDHAQRQQWQHYSLMREALRGEPLQLDWQLADRVRESLAQDSAMAESVVVKPESWWRPFSHLAVAASFAGAVFFGAGWLGWLPSSGVVPSPAPQLASSARLPLASQAQPVAYGTSLGQAEAPMGDYIRLNSGLEDYLLRHQQRLEQRVGLWQLSWLPPGYQLLRQEQGGDQQVMTFANQGEAFSVFIEPLGMRRLTEGSIEKQGRLVMGKQLLRPQGEFFVTVAGDISRDDALRLIQHIRHEP</sequence>
<protein>
    <submittedName>
        <fullName evidence="3">RseA family anti-sigma factor</fullName>
    </submittedName>
</protein>
<dbReference type="EMBL" id="JBHLZN010000001">
    <property type="protein sequence ID" value="MFB9885931.1"/>
    <property type="molecule type" value="Genomic_DNA"/>
</dbReference>
<dbReference type="PANTHER" id="PTHR38104">
    <property type="match status" value="1"/>
</dbReference>
<keyword evidence="1" id="KW-0812">Transmembrane</keyword>
<keyword evidence="1" id="KW-0472">Membrane</keyword>
<dbReference type="PANTHER" id="PTHR38104:SF1">
    <property type="entry name" value="ANTI-SIGMA-E FACTOR RSEA"/>
    <property type="match status" value="1"/>
</dbReference>
<accession>A0ABV5ZCL1</accession>
<feature type="transmembrane region" description="Helical" evidence="1">
    <location>
        <begin position="89"/>
        <end position="109"/>
    </location>
</feature>
<dbReference type="InterPro" id="IPR052383">
    <property type="entry name" value="Anti-sigma-E_RseA-like"/>
</dbReference>
<comment type="caution">
    <text evidence="3">The sequence shown here is derived from an EMBL/GenBank/DDBJ whole genome shotgun (WGS) entry which is preliminary data.</text>
</comment>
<dbReference type="InterPro" id="IPR038484">
    <property type="entry name" value="MucB/RseB_C_sf"/>
</dbReference>